<dbReference type="InterPro" id="IPR038461">
    <property type="entry name" value="Schlafen_AlbA_2_dom_sf"/>
</dbReference>
<accession>A0ABN2LEP4</accession>
<name>A0ABN2LEP4_9MICO</name>
<gene>
    <name evidence="2" type="ORF">GCM10009811_08460</name>
</gene>
<reference evidence="2 3" key="1">
    <citation type="journal article" date="2019" name="Int. J. Syst. Evol. Microbiol.">
        <title>The Global Catalogue of Microorganisms (GCM) 10K type strain sequencing project: providing services to taxonomists for standard genome sequencing and annotation.</title>
        <authorList>
            <consortium name="The Broad Institute Genomics Platform"/>
            <consortium name="The Broad Institute Genome Sequencing Center for Infectious Disease"/>
            <person name="Wu L."/>
            <person name="Ma J."/>
        </authorList>
    </citation>
    <scope>NUCLEOTIDE SEQUENCE [LARGE SCALE GENOMIC DNA]</scope>
    <source>
        <strain evidence="2 3">JCM 15592</strain>
    </source>
</reference>
<dbReference type="Gene3D" id="3.30.950.30">
    <property type="entry name" value="Schlafen, AAA domain"/>
    <property type="match status" value="1"/>
</dbReference>
<dbReference type="InterPro" id="IPR007421">
    <property type="entry name" value="Schlafen_AlbA_2_dom"/>
</dbReference>
<evidence type="ECO:0000259" key="1">
    <source>
        <dbReference type="Pfam" id="PF04326"/>
    </source>
</evidence>
<organism evidence="2 3">
    <name type="scientific">Nostocoides veronense</name>
    <dbReference type="NCBI Taxonomy" id="330836"/>
    <lineage>
        <taxon>Bacteria</taxon>
        <taxon>Bacillati</taxon>
        <taxon>Actinomycetota</taxon>
        <taxon>Actinomycetes</taxon>
        <taxon>Micrococcales</taxon>
        <taxon>Intrasporangiaceae</taxon>
        <taxon>Nostocoides</taxon>
    </lineage>
</organism>
<dbReference type="EMBL" id="BAAAPO010000015">
    <property type="protein sequence ID" value="GAA1785635.1"/>
    <property type="molecule type" value="Genomic_DNA"/>
</dbReference>
<evidence type="ECO:0000313" key="2">
    <source>
        <dbReference type="EMBL" id="GAA1785635.1"/>
    </source>
</evidence>
<dbReference type="Proteomes" id="UP001499938">
    <property type="component" value="Unassembled WGS sequence"/>
</dbReference>
<comment type="caution">
    <text evidence="2">The sequence shown here is derived from an EMBL/GenBank/DDBJ whole genome shotgun (WGS) entry which is preliminary data.</text>
</comment>
<protein>
    <recommendedName>
        <fullName evidence="1">Schlafen AlbA-2 domain-containing protein</fullName>
    </recommendedName>
</protein>
<dbReference type="Pfam" id="PF04326">
    <property type="entry name" value="SLFN_AlbA_2"/>
    <property type="match status" value="1"/>
</dbReference>
<feature type="domain" description="Schlafen AlbA-2" evidence="1">
    <location>
        <begin position="21"/>
        <end position="134"/>
    </location>
</feature>
<evidence type="ECO:0000313" key="3">
    <source>
        <dbReference type="Proteomes" id="UP001499938"/>
    </source>
</evidence>
<proteinExistence type="predicted"/>
<dbReference type="RefSeq" id="WP_344081807.1">
    <property type="nucleotide sequence ID" value="NZ_BAAAPO010000015.1"/>
</dbReference>
<keyword evidence="3" id="KW-1185">Reference proteome</keyword>
<sequence>MIVVDGRTDLEKLRELLLEPEQTHLEFKSALDLTSNKDKLEFVKDAVSMANRPPGGYIIVGAQEGGSLALPLGSLRDRALFDGARLGDLIRKHIEGEVHVVAQFHEVDGHEVVLIYLPHHRDGLPVPMSTLGQYRSDRGKDVIVFREGDMLVREGAKNSPLRHAHWHDLLSERDRRLRAESRVEIDSLLTDLARALRDANGPVAVPLSWEMSDEAFVEAVVSNLEANKDVRLKQFLGQGSHRSGDPLALTNVLDKITILAAQCLYFERYEQAHQAVDALFALYARLDFQEASERLATITRVYVLGSLAVRLGAWSTVHNLVLRQYPPQDDGYVYSSWIRHGQVNASRANLFPKDRGGMMISAARSLASERPAMRPDVPDAGLPDAKELAHDDVLFNSLCQFDVLYCLIARAEGSYHGGGYPASSAMHQYRADPAFVLVATDAHARTLLFPNSVDARVASAITEVFEAAERESFSFGGHWDSLPPAAQRFVIEHGGGQP</sequence>